<evidence type="ECO:0000256" key="1">
    <source>
        <dbReference type="ARBA" id="ARBA00023125"/>
    </source>
</evidence>
<proteinExistence type="predicted"/>
<dbReference type="Gene3D" id="1.10.10.10">
    <property type="entry name" value="Winged helix-like DNA-binding domain superfamily/Winged helix DNA-binding domain"/>
    <property type="match status" value="1"/>
</dbReference>
<keyword evidence="1 2" id="KW-0238">DNA-binding</keyword>
<dbReference type="AlphaFoldDB" id="A0A017HKF5"/>
<gene>
    <name evidence="4" type="ORF">Rumeso_03608</name>
</gene>
<dbReference type="SUPFAM" id="SSF46894">
    <property type="entry name" value="C-terminal effector domain of the bipartite response regulators"/>
    <property type="match status" value="1"/>
</dbReference>
<dbReference type="GO" id="GO:0042597">
    <property type="term" value="C:periplasmic space"/>
    <property type="evidence" value="ECO:0007669"/>
    <property type="project" value="InterPro"/>
</dbReference>
<sequence>MELGDAILDEPRGLLLDRRGQAIPLRAQSMKVLLHLAGRPGEVVSREDLLDAAWGEVHVTDDSLTQCVSEIRQALGDEGHRVLQTVPKRGYRLVPEAPAAPVRAVPIVAFPAVGRIRPWVLATPLALVATLGLGAWAIRPAPGPAELPTIAVLPFANLAGEPRWERLGRGIAAEIDADLTRSRTIVAIPADTIEATAGSEPEAVAKALDVRFVLDGTLQADGDELRVTARLTDAEDNKVVWSDRWVRPATDLFAVQDEIVARIGSALDGTWTGALARAVREGAKGRPTESLDAYELYLLGLELKNRETVEGYAEAEPLLRRALAIDPDFVPAMVMLGLDLMVQSDRAPDEVKRAALIEEGMALVDRAVQLEPDSPLAVGTLATLTAVNGRFDETWSLASRSVELAPTNADVLAFAAMAYPYADHGPAPLEWAKRAVELNPGHPAWYNLPLSKAALMAGDLDLALQAGRAAPTGIAETLFTIGVAEALSGHVEEGGRWFQRFADETHYRSLGAYFVVDDMSTVPAFATWVKGARLVGFPVTEVEADRSASR</sequence>
<dbReference type="HOGENOM" id="CLU_019981_4_0_5"/>
<dbReference type="RefSeq" id="WP_037281930.1">
    <property type="nucleotide sequence ID" value="NZ_KK088596.1"/>
</dbReference>
<dbReference type="PROSITE" id="PS51755">
    <property type="entry name" value="OMPR_PHOB"/>
    <property type="match status" value="1"/>
</dbReference>
<dbReference type="SMART" id="SM00862">
    <property type="entry name" value="Trans_reg_C"/>
    <property type="match status" value="1"/>
</dbReference>
<dbReference type="CDD" id="cd00383">
    <property type="entry name" value="trans_reg_C"/>
    <property type="match status" value="1"/>
</dbReference>
<evidence type="ECO:0000259" key="3">
    <source>
        <dbReference type="PROSITE" id="PS51755"/>
    </source>
</evidence>
<dbReference type="OrthoDB" id="54411at2"/>
<dbReference type="SUPFAM" id="SSF48452">
    <property type="entry name" value="TPR-like"/>
    <property type="match status" value="1"/>
</dbReference>
<dbReference type="GO" id="GO:0015031">
    <property type="term" value="P:protein transport"/>
    <property type="evidence" value="ECO:0007669"/>
    <property type="project" value="InterPro"/>
</dbReference>
<dbReference type="Pfam" id="PF00486">
    <property type="entry name" value="Trans_reg_C"/>
    <property type="match status" value="1"/>
</dbReference>
<reference evidence="4 5" key="1">
    <citation type="submission" date="2013-02" db="EMBL/GenBank/DDBJ databases">
        <authorList>
            <person name="Fiebig A."/>
            <person name="Goeker M."/>
            <person name="Klenk H.-P.P."/>
        </authorList>
    </citation>
    <scope>NUCLEOTIDE SEQUENCE [LARGE SCALE GENOMIC DNA]</scope>
    <source>
        <strain evidence="4 5">DSM 19309</strain>
    </source>
</reference>
<dbReference type="InterPro" id="IPR007195">
    <property type="entry name" value="TolB_N"/>
</dbReference>
<dbReference type="InterPro" id="IPR036388">
    <property type="entry name" value="WH-like_DNA-bd_sf"/>
</dbReference>
<keyword evidence="5" id="KW-1185">Reference proteome</keyword>
<dbReference type="InterPro" id="IPR011990">
    <property type="entry name" value="TPR-like_helical_dom_sf"/>
</dbReference>
<evidence type="ECO:0000313" key="5">
    <source>
        <dbReference type="Proteomes" id="UP000019666"/>
    </source>
</evidence>
<dbReference type="Proteomes" id="UP000019666">
    <property type="component" value="Unassembled WGS sequence"/>
</dbReference>
<feature type="DNA-binding region" description="OmpR/PhoB-type" evidence="2">
    <location>
        <begin position="1"/>
        <end position="95"/>
    </location>
</feature>
<dbReference type="GO" id="GO:0006355">
    <property type="term" value="P:regulation of DNA-templated transcription"/>
    <property type="evidence" value="ECO:0007669"/>
    <property type="project" value="InterPro"/>
</dbReference>
<dbReference type="InterPro" id="IPR001867">
    <property type="entry name" value="OmpR/PhoB-type_DNA-bd"/>
</dbReference>
<dbReference type="STRING" id="442562.Rumeso_03608"/>
<evidence type="ECO:0000313" key="4">
    <source>
        <dbReference type="EMBL" id="EYD74841.1"/>
    </source>
</evidence>
<dbReference type="GO" id="GO:0003677">
    <property type="term" value="F:DNA binding"/>
    <property type="evidence" value="ECO:0007669"/>
    <property type="project" value="UniProtKB-UniRule"/>
</dbReference>
<comment type="caution">
    <text evidence="4">The sequence shown here is derived from an EMBL/GenBank/DDBJ whole genome shotgun (WGS) entry which is preliminary data.</text>
</comment>
<dbReference type="Gene3D" id="1.25.40.10">
    <property type="entry name" value="Tetratricopeptide repeat domain"/>
    <property type="match status" value="1"/>
</dbReference>
<dbReference type="Pfam" id="PF04052">
    <property type="entry name" value="TolB_N"/>
    <property type="match status" value="1"/>
</dbReference>
<protein>
    <submittedName>
        <fullName evidence="4">Adenylate/guanylate cyclase</fullName>
    </submittedName>
</protein>
<organism evidence="4 5">
    <name type="scientific">Rubellimicrobium mesophilum DSM 19309</name>
    <dbReference type="NCBI Taxonomy" id="442562"/>
    <lineage>
        <taxon>Bacteria</taxon>
        <taxon>Pseudomonadati</taxon>
        <taxon>Pseudomonadota</taxon>
        <taxon>Alphaproteobacteria</taxon>
        <taxon>Rhodobacterales</taxon>
        <taxon>Roseobacteraceae</taxon>
        <taxon>Rubellimicrobium</taxon>
    </lineage>
</organism>
<accession>A0A017HKF5</accession>
<dbReference type="EMBL" id="AOSK01000103">
    <property type="protein sequence ID" value="EYD74841.1"/>
    <property type="molecule type" value="Genomic_DNA"/>
</dbReference>
<evidence type="ECO:0000256" key="2">
    <source>
        <dbReference type="PROSITE-ProRule" id="PRU01091"/>
    </source>
</evidence>
<feature type="domain" description="OmpR/PhoB-type" evidence="3">
    <location>
        <begin position="1"/>
        <end position="95"/>
    </location>
</feature>
<name>A0A017HKF5_9RHOB</name>
<dbReference type="GO" id="GO:0000160">
    <property type="term" value="P:phosphorelay signal transduction system"/>
    <property type="evidence" value="ECO:0007669"/>
    <property type="project" value="InterPro"/>
</dbReference>
<dbReference type="InterPro" id="IPR016032">
    <property type="entry name" value="Sig_transdc_resp-reg_C-effctor"/>
</dbReference>
<dbReference type="Gene3D" id="3.40.50.10070">
    <property type="entry name" value="TolB, N-terminal domain"/>
    <property type="match status" value="1"/>
</dbReference>